<sequence>MLTDICGDRCTIRNTERQTEANIEASVGSIGNSYEQCVWLKRLMDYTR</sequence>
<dbReference type="EMBL" id="FMWO01000048">
    <property type="protein sequence ID" value="SCZ85543.1"/>
    <property type="molecule type" value="Genomic_DNA"/>
</dbReference>
<evidence type="ECO:0000313" key="2">
    <source>
        <dbReference type="Proteomes" id="UP000198729"/>
    </source>
</evidence>
<name>A0A1G5SEC4_9PROT</name>
<organism evidence="1 2">
    <name type="scientific">Nitrosomonas mobilis</name>
    <dbReference type="NCBI Taxonomy" id="51642"/>
    <lineage>
        <taxon>Bacteria</taxon>
        <taxon>Pseudomonadati</taxon>
        <taxon>Pseudomonadota</taxon>
        <taxon>Betaproteobacteria</taxon>
        <taxon>Nitrosomonadales</taxon>
        <taxon>Nitrosomonadaceae</taxon>
        <taxon>Nitrosomonas</taxon>
    </lineage>
</organism>
<dbReference type="Proteomes" id="UP000198729">
    <property type="component" value="Unassembled WGS sequence"/>
</dbReference>
<dbReference type="STRING" id="51642.NSMM_400021"/>
<keyword evidence="2" id="KW-1185">Reference proteome</keyword>
<evidence type="ECO:0000313" key="1">
    <source>
        <dbReference type="EMBL" id="SCZ85543.1"/>
    </source>
</evidence>
<reference evidence="1 2" key="1">
    <citation type="submission" date="2016-10" db="EMBL/GenBank/DDBJ databases">
        <authorList>
            <person name="de Groot N.N."/>
        </authorList>
    </citation>
    <scope>NUCLEOTIDE SEQUENCE [LARGE SCALE GENOMIC DNA]</scope>
    <source>
        <strain evidence="1">1</strain>
    </source>
</reference>
<accession>A0A1G5SEC4</accession>
<protein>
    <submittedName>
        <fullName evidence="1">Uncharacterized protein</fullName>
    </submittedName>
</protein>
<proteinExistence type="predicted"/>
<dbReference type="AlphaFoldDB" id="A0A1G5SEC4"/>
<gene>
    <name evidence="1" type="ORF">NSMM_400021</name>
</gene>